<feature type="domain" description="Dystroglycan-type cadherin-like" evidence="3">
    <location>
        <begin position="578"/>
        <end position="668"/>
    </location>
</feature>
<organism evidence="4 5">
    <name type="scientific">Ravibacter arvi</name>
    <dbReference type="NCBI Taxonomy" id="2051041"/>
    <lineage>
        <taxon>Bacteria</taxon>
        <taxon>Pseudomonadati</taxon>
        <taxon>Bacteroidota</taxon>
        <taxon>Cytophagia</taxon>
        <taxon>Cytophagales</taxon>
        <taxon>Spirosomataceae</taxon>
        <taxon>Ravibacter</taxon>
    </lineage>
</organism>
<dbReference type="Proteomes" id="UP001501508">
    <property type="component" value="Unassembled WGS sequence"/>
</dbReference>
<dbReference type="Gene3D" id="3.20.20.80">
    <property type="entry name" value="Glycosidases"/>
    <property type="match status" value="1"/>
</dbReference>
<gene>
    <name evidence="4" type="ORF">GCM10023091_18800</name>
</gene>
<feature type="domain" description="Dystroglycan-type cadherin-like" evidence="3">
    <location>
        <begin position="484"/>
        <end position="574"/>
    </location>
</feature>
<comment type="caution">
    <text evidence="4">The sequence shown here is derived from an EMBL/GenBank/DDBJ whole genome shotgun (WGS) entry which is preliminary data.</text>
</comment>
<dbReference type="EMBL" id="BAABEY010000018">
    <property type="protein sequence ID" value="GAA4438327.1"/>
    <property type="molecule type" value="Genomic_DNA"/>
</dbReference>
<dbReference type="InterPro" id="IPR013783">
    <property type="entry name" value="Ig-like_fold"/>
</dbReference>
<dbReference type="Pfam" id="PF02449">
    <property type="entry name" value="Glyco_hydro_42"/>
    <property type="match status" value="1"/>
</dbReference>
<evidence type="ECO:0000259" key="3">
    <source>
        <dbReference type="SMART" id="SM00736"/>
    </source>
</evidence>
<dbReference type="SMART" id="SM00736">
    <property type="entry name" value="CADG"/>
    <property type="match status" value="2"/>
</dbReference>
<dbReference type="Pfam" id="PF05345">
    <property type="entry name" value="He_PIG"/>
    <property type="match status" value="2"/>
</dbReference>
<protein>
    <recommendedName>
        <fullName evidence="3">Dystroglycan-type cadherin-like domain-containing protein</fullName>
    </recommendedName>
</protein>
<accession>A0ABP8LW00</accession>
<dbReference type="PANTHER" id="PTHR36447">
    <property type="entry name" value="BETA-GALACTOSIDASE GANA"/>
    <property type="match status" value="1"/>
</dbReference>
<reference evidence="5" key="1">
    <citation type="journal article" date="2019" name="Int. J. Syst. Evol. Microbiol.">
        <title>The Global Catalogue of Microorganisms (GCM) 10K type strain sequencing project: providing services to taxonomists for standard genome sequencing and annotation.</title>
        <authorList>
            <consortium name="The Broad Institute Genomics Platform"/>
            <consortium name="The Broad Institute Genome Sequencing Center for Infectious Disease"/>
            <person name="Wu L."/>
            <person name="Ma J."/>
        </authorList>
    </citation>
    <scope>NUCLEOTIDE SEQUENCE [LARGE SCALE GENOMIC DNA]</scope>
    <source>
        <strain evidence="5">JCM 31920</strain>
    </source>
</reference>
<dbReference type="InterPro" id="IPR013529">
    <property type="entry name" value="Glyco_hydro_42_N"/>
</dbReference>
<keyword evidence="5" id="KW-1185">Reference proteome</keyword>
<dbReference type="PANTHER" id="PTHR36447:SF1">
    <property type="entry name" value="BETA-GALACTOSIDASE GANA"/>
    <property type="match status" value="1"/>
</dbReference>
<evidence type="ECO:0000313" key="4">
    <source>
        <dbReference type="EMBL" id="GAA4438327.1"/>
    </source>
</evidence>
<keyword evidence="2" id="KW-0326">Glycosidase</keyword>
<evidence type="ECO:0000256" key="1">
    <source>
        <dbReference type="ARBA" id="ARBA00022801"/>
    </source>
</evidence>
<dbReference type="SUPFAM" id="SSF49313">
    <property type="entry name" value="Cadherin-like"/>
    <property type="match status" value="3"/>
</dbReference>
<dbReference type="SUPFAM" id="SSF51445">
    <property type="entry name" value="(Trans)glycosidases"/>
    <property type="match status" value="1"/>
</dbReference>
<dbReference type="Gene3D" id="2.60.40.10">
    <property type="entry name" value="Immunoglobulins"/>
    <property type="match status" value="3"/>
</dbReference>
<evidence type="ECO:0000313" key="5">
    <source>
        <dbReference type="Proteomes" id="UP001501508"/>
    </source>
</evidence>
<dbReference type="InterPro" id="IPR003476">
    <property type="entry name" value="Glyco_hydro_42"/>
</dbReference>
<dbReference type="InterPro" id="IPR006644">
    <property type="entry name" value="Cadg"/>
</dbReference>
<keyword evidence="1" id="KW-0378">Hydrolase</keyword>
<name>A0ABP8LW00_9BACT</name>
<sequence>MLMTMLLNKFRIRTGWVAVCLACVFSLYLATAGAQTPSRQRYVGLMLLNLSPDGGPERRLIQMAHEYGLNSVYLTIHWDKVYVDSPDKADWSQFDEQIRTIVNQGMYVALRIHLTRPKGKLKGFWDWEKDGLKDHKKISHMGSFTATTFRYNHLPSAALAADFVRQVAERYKWVHDQGKLLFIATSNTPEQESGFPYENFEPDTETPDIYLTVFDNSDETVAQYKEWLKGHYKKIERLNYAWGMTFKSFEEANPYIVPWDPRESFKQRYGKDWYRFRHEQLKKYIETLVAAVKSVSPTMRYISDFGSVLDELSGLRATIAFPNLSEKTDGIKINNVLYWDHRFTMDVLRGGMPKGAFLGNEVFINSDATPDLITRQVNECFEHGADFVGFVVSLENVFARIQGPVRQAAATWKTRPKENIVDLDSISYSLIRTIDAKSMLDLVYGAYKMYADKTPGVTRPIKVKIEDDMFVPSYWAVASNRLPFLKTPIPMQIKAIGKPFSVTIPKDHFGDMDGRIEKIEMPNLPSWLSFDGETLKGTGSTLGDTRLEVRGIDDEGGAFSAYLTLRIDPTDNTNIPPTLQINFSDLVARINENYVYELPSAMFADADGSISKIEAFDLPSWLRFSGNRFTGKPTALGEYQVTLKAFDNQNAFVETYLLIRVLDKNFFNTAPKVTKPIPTLFSPENKYFRFDIPAETFTDTDGYVTHMMLHAHPTWLSLTFGTVAGMPPGNGEYKFFVRAFDNNGSFVDAPVVLRVEEASLRFTLQSAGDVIDPEIVGLIEEGQVFHVDSIPAFLNIGIDGNYPFDRVRMKLRGPYAYESRTRKHPYTLYQGKNGFAPSIGRYDLMGEAYTWDDSLLYITSTYFFISRGSGTNLTGDMPEWTSYPVPFQDILNVKTSNDPNESYQFAIVLATGQRVSVPDRFIKRTGNLYQINFTELGLSSGLYLVHASQDGIVRKQLRVVKK</sequence>
<dbReference type="InterPro" id="IPR017853">
    <property type="entry name" value="GH"/>
</dbReference>
<dbReference type="InterPro" id="IPR015919">
    <property type="entry name" value="Cadherin-like_sf"/>
</dbReference>
<evidence type="ECO:0000256" key="2">
    <source>
        <dbReference type="ARBA" id="ARBA00023295"/>
    </source>
</evidence>
<proteinExistence type="predicted"/>